<dbReference type="Pfam" id="PF13070">
    <property type="entry name" value="DUF3934"/>
    <property type="match status" value="1"/>
</dbReference>
<accession>A0A9C7LBB0</accession>
<dbReference type="AlphaFoldDB" id="A0A9C7LBB0"/>
<dbReference type="SUPFAM" id="SSF89946">
    <property type="entry name" value="Hypothetical protein VC0424"/>
    <property type="match status" value="1"/>
</dbReference>
<feature type="region of interest" description="Disordered" evidence="1">
    <location>
        <begin position="1"/>
        <end position="69"/>
    </location>
</feature>
<reference evidence="3" key="1">
    <citation type="submission" date="2021-10" db="EMBL/GenBank/DDBJ databases">
        <authorList>
            <person name="Criscuolo A."/>
        </authorList>
    </citation>
    <scope>NUCLEOTIDE SEQUENCE</scope>
    <source>
        <strain evidence="3">CIP111885</strain>
    </source>
</reference>
<dbReference type="Pfam" id="PF06877">
    <property type="entry name" value="RraB"/>
    <property type="match status" value="1"/>
</dbReference>
<feature type="domain" description="Regulator of ribonuclease activity B" evidence="2">
    <location>
        <begin position="70"/>
        <end position="167"/>
    </location>
</feature>
<feature type="compositionally biased region" description="Basic and acidic residues" evidence="1">
    <location>
        <begin position="59"/>
        <end position="69"/>
    </location>
</feature>
<dbReference type="Gene3D" id="3.30.70.970">
    <property type="entry name" value="RraB-like"/>
    <property type="match status" value="1"/>
</dbReference>
<evidence type="ECO:0000313" key="3">
    <source>
        <dbReference type="EMBL" id="CAG9609961.1"/>
    </source>
</evidence>
<protein>
    <recommendedName>
        <fullName evidence="2">Regulator of ribonuclease activity B domain-containing protein</fullName>
    </recommendedName>
</protein>
<keyword evidence="4" id="KW-1185">Reference proteome</keyword>
<dbReference type="InterPro" id="IPR009671">
    <property type="entry name" value="RraB_dom"/>
</dbReference>
<proteinExistence type="predicted"/>
<organism evidence="3 4">
    <name type="scientific">Pseudoneobacillus rhizosphaerae</name>
    <dbReference type="NCBI Taxonomy" id="2880968"/>
    <lineage>
        <taxon>Bacteria</taxon>
        <taxon>Bacillati</taxon>
        <taxon>Bacillota</taxon>
        <taxon>Bacilli</taxon>
        <taxon>Bacillales</taxon>
        <taxon>Bacillaceae</taxon>
        <taxon>Pseudoneobacillus</taxon>
    </lineage>
</organism>
<gene>
    <name evidence="3" type="ORF">NEOCIP111885_03704</name>
</gene>
<comment type="caution">
    <text evidence="3">The sequence shown here is derived from an EMBL/GenBank/DDBJ whole genome shotgun (WGS) entry which is preliminary data.</text>
</comment>
<evidence type="ECO:0000259" key="2">
    <source>
        <dbReference type="Pfam" id="PF06877"/>
    </source>
</evidence>
<evidence type="ECO:0000256" key="1">
    <source>
        <dbReference type="SAM" id="MobiDB-lite"/>
    </source>
</evidence>
<dbReference type="InterPro" id="IPR036701">
    <property type="entry name" value="RraB-like_sf"/>
</dbReference>
<dbReference type="InterPro" id="IPR025175">
    <property type="entry name" value="DUF3934"/>
</dbReference>
<evidence type="ECO:0000313" key="4">
    <source>
        <dbReference type="Proteomes" id="UP000789845"/>
    </source>
</evidence>
<dbReference type="EMBL" id="CAKJTG010000026">
    <property type="protein sequence ID" value="CAG9609961.1"/>
    <property type="molecule type" value="Genomic_DNA"/>
</dbReference>
<dbReference type="Proteomes" id="UP000789845">
    <property type="component" value="Unassembled WGS sequence"/>
</dbReference>
<name>A0A9C7LBB0_9BACI</name>
<sequence length="170" mass="18946">MTKPKAKAKSGTGRGTDKKGWNRWQSKAKKIKSAKPYVSKGTKQDEAKSANKNKSNSPVKEEKSLKFPDDANGQALKSLYKEGIDFKKSHSVEFFIAVPDKKSGEIVSEVLKAEGFNCFLEQDDETDEWSCCTSKNMLLDYDSIVEIQNKLDQLSKPHGGFSDGWGVFVD</sequence>